<name>A0A0V1GDF5_TRIPS</name>
<reference evidence="1 3" key="1">
    <citation type="submission" date="2015-01" db="EMBL/GenBank/DDBJ databases">
        <title>Evolution of Trichinella species and genotypes.</title>
        <authorList>
            <person name="Korhonen P.K."/>
            <person name="Edoardo P."/>
            <person name="Giuseppe L.R."/>
            <person name="Gasser R.B."/>
        </authorList>
    </citation>
    <scope>NUCLEOTIDE SEQUENCE [LARGE SCALE GENOMIC DNA]</scope>
    <source>
        <strain evidence="1">ISS176</strain>
    </source>
</reference>
<accession>A0A0V1GDF5</accession>
<evidence type="ECO:0000313" key="2">
    <source>
        <dbReference type="EMBL" id="KRY96786.1"/>
    </source>
</evidence>
<evidence type="ECO:0000313" key="1">
    <source>
        <dbReference type="EMBL" id="KRY96281.1"/>
    </source>
</evidence>
<organism evidence="1 3">
    <name type="scientific">Trichinella pseudospiralis</name>
    <name type="common">Parasitic roundworm</name>
    <dbReference type="NCBI Taxonomy" id="6337"/>
    <lineage>
        <taxon>Eukaryota</taxon>
        <taxon>Metazoa</taxon>
        <taxon>Ecdysozoa</taxon>
        <taxon>Nematoda</taxon>
        <taxon>Enoplea</taxon>
        <taxon>Dorylaimia</taxon>
        <taxon>Trichinellida</taxon>
        <taxon>Trichinellidae</taxon>
        <taxon>Trichinella</taxon>
    </lineage>
</organism>
<protein>
    <submittedName>
        <fullName evidence="1">Uncharacterized protein</fullName>
    </submittedName>
</protein>
<comment type="caution">
    <text evidence="1">The sequence shown here is derived from an EMBL/GenBank/DDBJ whole genome shotgun (WGS) entry which is preliminary data.</text>
</comment>
<evidence type="ECO:0000313" key="3">
    <source>
        <dbReference type="Proteomes" id="UP000054826"/>
    </source>
</evidence>
<dbReference type="AlphaFoldDB" id="A0A0V1GDF5"/>
<dbReference type="EMBL" id="JYDV01003591">
    <property type="protein sequence ID" value="KRY96281.1"/>
    <property type="molecule type" value="Genomic_DNA"/>
</dbReference>
<sequence>MNLNSSRQGMGHENVQMRKATQIILVQTQDLLSEV</sequence>
<dbReference type="Proteomes" id="UP000054826">
    <property type="component" value="Unassembled WGS sequence"/>
</dbReference>
<proteinExistence type="predicted"/>
<gene>
    <name evidence="2" type="ORF">T4C_1993</name>
    <name evidence="1" type="ORF">T4C_4924</name>
</gene>
<dbReference type="EMBL" id="JYDV01003138">
    <property type="protein sequence ID" value="KRY96786.1"/>
    <property type="molecule type" value="Genomic_DNA"/>
</dbReference>